<dbReference type="SUPFAM" id="SSF64518">
    <property type="entry name" value="Phase 1 flagellin"/>
    <property type="match status" value="1"/>
</dbReference>
<name>A0A1V0B5D2_9GAMM</name>
<feature type="coiled-coil region" evidence="6">
    <location>
        <begin position="52"/>
        <end position="79"/>
    </location>
</feature>
<keyword evidence="4" id="KW-0964">Secreted</keyword>
<dbReference type="STRING" id="1931241.BVH74_10460"/>
<keyword evidence="10" id="KW-1185">Reference proteome</keyword>
<dbReference type="Gene3D" id="1.20.1330.10">
    <property type="entry name" value="f41 fragment of flagellin, N-terminal domain"/>
    <property type="match status" value="1"/>
</dbReference>
<sequence length="412" mass="44690">MRISTIQAFNNGVNGLQTNYASLTRTQQQISTGMRILSPADDPVASVRLLQLDQEASRLSQYKANLDAAENSLTQEEIVLQSVVNIMQRIREIAVQAGNGALDSGDRASLAQELKQREDELFGLFNSQNARGEYLFAGYQGKTQPFIREPDGSYSYQGDEGQRFLEIASGNQIAINDNGKALFLDIPNANRVDTAADPGNTGSARISLGQVENKLAFDNQLYPLGGVQIVFSSTTDYEIVDSNGDPLAPPVTGQLSPNEDNEYTIRYGGVAITLNGEPAAGDSFSITPSGEEKRGILDSIRVLRQALENAEDTPDGNLATRDAVAVGLLNIDNAIGTVLSKQTELGARLNVIDTRRDENLDLTLINQSVTSELQDLDYAEALSRLSLQTVLLEASQQSFVKINGLSLFNLLR</sequence>
<comment type="similarity">
    <text evidence="3">Belongs to the bacterial flagellin family.</text>
</comment>
<gene>
    <name evidence="9" type="ORF">BVH74_10460</name>
</gene>
<evidence type="ECO:0000256" key="1">
    <source>
        <dbReference type="ARBA" id="ARBA00004365"/>
    </source>
</evidence>
<evidence type="ECO:0000256" key="2">
    <source>
        <dbReference type="ARBA" id="ARBA00004613"/>
    </source>
</evidence>
<accession>A0A1V0B5D2</accession>
<evidence type="ECO:0000256" key="3">
    <source>
        <dbReference type="ARBA" id="ARBA00005709"/>
    </source>
</evidence>
<reference evidence="9 10" key="1">
    <citation type="submission" date="2017-03" db="EMBL/GenBank/DDBJ databases">
        <title>Complete genome sequence of the novel DNRA strain Pseudomonas sp. S-6-2 isolated from Chinese polluted river sediment. Journal of Biotechnology.</title>
        <authorList>
            <person name="Li J."/>
            <person name="Xiang F."/>
            <person name="Wang L."/>
            <person name="Xi L."/>
            <person name="Liu J."/>
        </authorList>
    </citation>
    <scope>NUCLEOTIDE SEQUENCE [LARGE SCALE GENOMIC DNA]</scope>
    <source>
        <strain evidence="9 10">S-6-2</strain>
    </source>
</reference>
<dbReference type="PANTHER" id="PTHR42792:SF1">
    <property type="entry name" value="FLAGELLAR HOOK-ASSOCIATED PROTEIN 3"/>
    <property type="match status" value="1"/>
</dbReference>
<dbReference type="EMBL" id="CP020100">
    <property type="protein sequence ID" value="AQZ95142.1"/>
    <property type="molecule type" value="Genomic_DNA"/>
</dbReference>
<dbReference type="InterPro" id="IPR046358">
    <property type="entry name" value="Flagellin_C"/>
</dbReference>
<dbReference type="InterPro" id="IPR013384">
    <property type="entry name" value="Flagell_FlgL"/>
</dbReference>
<dbReference type="GO" id="GO:0071973">
    <property type="term" value="P:bacterial-type flagellum-dependent cell motility"/>
    <property type="evidence" value="ECO:0007669"/>
    <property type="project" value="InterPro"/>
</dbReference>
<dbReference type="Proteomes" id="UP000243488">
    <property type="component" value="Chromosome"/>
</dbReference>
<evidence type="ECO:0000313" key="9">
    <source>
        <dbReference type="EMBL" id="AQZ95142.1"/>
    </source>
</evidence>
<dbReference type="GO" id="GO:0005198">
    <property type="term" value="F:structural molecule activity"/>
    <property type="evidence" value="ECO:0007669"/>
    <property type="project" value="InterPro"/>
</dbReference>
<dbReference type="InterPro" id="IPR001492">
    <property type="entry name" value="Flagellin"/>
</dbReference>
<keyword evidence="5" id="KW-0975">Bacterial flagellum</keyword>
<keyword evidence="9" id="KW-0282">Flagellum</keyword>
<dbReference type="RefSeq" id="WP_080050010.1">
    <property type="nucleotide sequence ID" value="NZ_CP020100.1"/>
</dbReference>
<organism evidence="9 10">
    <name type="scientific">Halopseudomonas phragmitis</name>
    <dbReference type="NCBI Taxonomy" id="1931241"/>
    <lineage>
        <taxon>Bacteria</taxon>
        <taxon>Pseudomonadati</taxon>
        <taxon>Pseudomonadota</taxon>
        <taxon>Gammaproteobacteria</taxon>
        <taxon>Pseudomonadales</taxon>
        <taxon>Pseudomonadaceae</taxon>
        <taxon>Halopseudomonas</taxon>
    </lineage>
</organism>
<proteinExistence type="inferred from homology"/>
<evidence type="ECO:0000256" key="5">
    <source>
        <dbReference type="ARBA" id="ARBA00023143"/>
    </source>
</evidence>
<dbReference type="InterPro" id="IPR001029">
    <property type="entry name" value="Flagellin_N"/>
</dbReference>
<dbReference type="Pfam" id="PF00700">
    <property type="entry name" value="Flagellin_C"/>
    <property type="match status" value="1"/>
</dbReference>
<evidence type="ECO:0000313" key="10">
    <source>
        <dbReference type="Proteomes" id="UP000243488"/>
    </source>
</evidence>
<evidence type="ECO:0000259" key="8">
    <source>
        <dbReference type="Pfam" id="PF00700"/>
    </source>
</evidence>
<dbReference type="KEGG" id="ppha:BVH74_10460"/>
<keyword evidence="6" id="KW-0175">Coiled coil</keyword>
<keyword evidence="9" id="KW-0966">Cell projection</keyword>
<dbReference type="PANTHER" id="PTHR42792">
    <property type="entry name" value="FLAGELLIN"/>
    <property type="match status" value="1"/>
</dbReference>
<comment type="subcellular location">
    <subcellularLocation>
        <location evidence="1">Bacterial flagellum</location>
    </subcellularLocation>
    <subcellularLocation>
        <location evidence="2">Secreted</location>
    </subcellularLocation>
</comment>
<protein>
    <submittedName>
        <fullName evidence="9">Flagellar hook-associated protein 3</fullName>
    </submittedName>
</protein>
<feature type="domain" description="Flagellin C-terminal" evidence="8">
    <location>
        <begin position="330"/>
        <end position="411"/>
    </location>
</feature>
<dbReference type="NCBIfam" id="TIGR02550">
    <property type="entry name" value="flagell_flgL"/>
    <property type="match status" value="1"/>
</dbReference>
<evidence type="ECO:0000256" key="6">
    <source>
        <dbReference type="SAM" id="Coils"/>
    </source>
</evidence>
<evidence type="ECO:0000259" key="7">
    <source>
        <dbReference type="Pfam" id="PF00669"/>
    </source>
</evidence>
<dbReference type="GO" id="GO:0009424">
    <property type="term" value="C:bacterial-type flagellum hook"/>
    <property type="evidence" value="ECO:0007669"/>
    <property type="project" value="InterPro"/>
</dbReference>
<feature type="domain" description="Flagellin N-terminal" evidence="7">
    <location>
        <begin position="3"/>
        <end position="140"/>
    </location>
</feature>
<dbReference type="GO" id="GO:0005576">
    <property type="term" value="C:extracellular region"/>
    <property type="evidence" value="ECO:0007669"/>
    <property type="project" value="UniProtKB-SubCell"/>
</dbReference>
<dbReference type="AlphaFoldDB" id="A0A1V0B5D2"/>
<keyword evidence="9" id="KW-0969">Cilium</keyword>
<evidence type="ECO:0000256" key="4">
    <source>
        <dbReference type="ARBA" id="ARBA00022525"/>
    </source>
</evidence>
<dbReference type="Pfam" id="PF00669">
    <property type="entry name" value="Flagellin_N"/>
    <property type="match status" value="1"/>
</dbReference>